<dbReference type="InterPro" id="IPR052018">
    <property type="entry name" value="PHP_domain"/>
</dbReference>
<dbReference type="CDD" id="cd07438">
    <property type="entry name" value="PHP_HisPPase_AMP"/>
    <property type="match status" value="1"/>
</dbReference>
<gene>
    <name evidence="2" type="ORF">SH1V18_38960</name>
</gene>
<dbReference type="GO" id="GO:0035312">
    <property type="term" value="F:5'-3' DNA exonuclease activity"/>
    <property type="evidence" value="ECO:0007669"/>
    <property type="project" value="TreeGrafter"/>
</dbReference>
<organism evidence="2 3">
    <name type="scientific">Vallitalea longa</name>
    <dbReference type="NCBI Taxonomy" id="2936439"/>
    <lineage>
        <taxon>Bacteria</taxon>
        <taxon>Bacillati</taxon>
        <taxon>Bacillota</taxon>
        <taxon>Clostridia</taxon>
        <taxon>Lachnospirales</taxon>
        <taxon>Vallitaleaceae</taxon>
        <taxon>Vallitalea</taxon>
    </lineage>
</organism>
<reference evidence="2" key="1">
    <citation type="submission" date="2022-06" db="EMBL/GenBank/DDBJ databases">
        <title>Vallitalea longa sp. nov., an anaerobic bacterium isolated from marine sediment.</title>
        <authorList>
            <person name="Hirano S."/>
            <person name="Terahara T."/>
            <person name="Mori K."/>
            <person name="Hamada M."/>
            <person name="Matsumoto R."/>
            <person name="Kobayashi T."/>
        </authorList>
    </citation>
    <scope>NUCLEOTIDE SEQUENCE</scope>
    <source>
        <strain evidence="2">SH18-1</strain>
    </source>
</reference>
<proteinExistence type="predicted"/>
<dbReference type="Gene3D" id="3.20.20.140">
    <property type="entry name" value="Metal-dependent hydrolases"/>
    <property type="match status" value="1"/>
</dbReference>
<accession>A0A9W5YEW9</accession>
<dbReference type="PANTHER" id="PTHR42924:SF3">
    <property type="entry name" value="POLYMERASE_HISTIDINOL PHOSPHATASE N-TERMINAL DOMAIN-CONTAINING PROTEIN"/>
    <property type="match status" value="1"/>
</dbReference>
<sequence>MIKYIDLHVHTTASDGTYSSKELIEYASEKHLSAVAITDHDCITGIKEAKKYGQIYDVEVISGIEFSTRYKNTEIHILGLYIDENSDIFLNGLDDIVNTRDERNYEIIKKLNKHGLDISMDDVINTADSCIYTRAHIAKALFQKGYVSSMREAFTKYIGNDCSCYVPREKVTPQLAIKLILECGGIPVLAHPTLYNMDLRQLDVLINELSQIGLMGIEGLYSLYTKSEEKYLKDFANKYNLIITGGSDFHGSNKPDIDLGVGRGNLKIPYEILEIIKSRKNKY</sequence>
<dbReference type="EMBL" id="BRLB01000017">
    <property type="protein sequence ID" value="GKX31416.1"/>
    <property type="molecule type" value="Genomic_DNA"/>
</dbReference>
<dbReference type="PANTHER" id="PTHR42924">
    <property type="entry name" value="EXONUCLEASE"/>
    <property type="match status" value="1"/>
</dbReference>
<name>A0A9W5YEW9_9FIRM</name>
<dbReference type="GO" id="GO:0004534">
    <property type="term" value="F:5'-3' RNA exonuclease activity"/>
    <property type="evidence" value="ECO:0007669"/>
    <property type="project" value="TreeGrafter"/>
</dbReference>
<dbReference type="SUPFAM" id="SSF89550">
    <property type="entry name" value="PHP domain-like"/>
    <property type="match status" value="1"/>
</dbReference>
<evidence type="ECO:0000259" key="1">
    <source>
        <dbReference type="SMART" id="SM00481"/>
    </source>
</evidence>
<comment type="caution">
    <text evidence="2">The sequence shown here is derived from an EMBL/GenBank/DDBJ whole genome shotgun (WGS) entry which is preliminary data.</text>
</comment>
<dbReference type="Proteomes" id="UP001144256">
    <property type="component" value="Unassembled WGS sequence"/>
</dbReference>
<dbReference type="RefSeq" id="WP_281818459.1">
    <property type="nucleotide sequence ID" value="NZ_BRLB01000017.1"/>
</dbReference>
<dbReference type="Pfam" id="PF02811">
    <property type="entry name" value="PHP"/>
    <property type="match status" value="1"/>
</dbReference>
<dbReference type="InterPro" id="IPR016195">
    <property type="entry name" value="Pol/histidinol_Pase-like"/>
</dbReference>
<dbReference type="InterPro" id="IPR003141">
    <property type="entry name" value="Pol/His_phosphatase_N"/>
</dbReference>
<dbReference type="InterPro" id="IPR004013">
    <property type="entry name" value="PHP_dom"/>
</dbReference>
<keyword evidence="3" id="KW-1185">Reference proteome</keyword>
<feature type="domain" description="Polymerase/histidinol phosphatase N-terminal" evidence="1">
    <location>
        <begin position="5"/>
        <end position="70"/>
    </location>
</feature>
<dbReference type="AlphaFoldDB" id="A0A9W5YEW9"/>
<evidence type="ECO:0000313" key="3">
    <source>
        <dbReference type="Proteomes" id="UP001144256"/>
    </source>
</evidence>
<dbReference type="SMART" id="SM00481">
    <property type="entry name" value="POLIIIAc"/>
    <property type="match status" value="1"/>
</dbReference>
<evidence type="ECO:0000313" key="2">
    <source>
        <dbReference type="EMBL" id="GKX31416.1"/>
    </source>
</evidence>
<protein>
    <submittedName>
        <fullName evidence="2">Phosphatase</fullName>
    </submittedName>
</protein>
<dbReference type="Gene3D" id="1.10.150.650">
    <property type="match status" value="1"/>
</dbReference>